<reference evidence="2" key="1">
    <citation type="submission" date="2020-12" db="UniProtKB">
        <authorList>
            <consortium name="WormBaseParasite"/>
        </authorList>
    </citation>
    <scope>IDENTIFICATION</scope>
    <source>
        <strain evidence="2">MHco3</strain>
    </source>
</reference>
<dbReference type="OMA" id="DDETTHR"/>
<proteinExistence type="predicted"/>
<sequence>MIVEHMVAVEKSEHSYGTRSIAVRLVVPAWGYNYAVRTVSRFATVRNDVIAVDVCVELGSLPAGAEPLYELISQHQLFGRFDDDSPAATTLDTVHGTRVTPFGSAAPQPEHVYVSIGDRHLPILASQAAFGTGKTLIAALIAIRTHLATADREQDIATTTTNTAAAQFTDTASSIDAANTVNMVGYVSDSALVEGALQTPVDLHVILKRLPDGDRLAPSALATCLKYKQSRELLERFMFDRHLVVSDAERDESRSAERDIPN</sequence>
<name>A0A7I4Z3J7_HAECO</name>
<dbReference type="WBParaSite" id="HCON_00170270-00001">
    <property type="protein sequence ID" value="HCON_00170270-00001"/>
    <property type="gene ID" value="HCON_00170270"/>
</dbReference>
<organism evidence="1 2">
    <name type="scientific">Haemonchus contortus</name>
    <name type="common">Barber pole worm</name>
    <dbReference type="NCBI Taxonomy" id="6289"/>
    <lineage>
        <taxon>Eukaryota</taxon>
        <taxon>Metazoa</taxon>
        <taxon>Ecdysozoa</taxon>
        <taxon>Nematoda</taxon>
        <taxon>Chromadorea</taxon>
        <taxon>Rhabditida</taxon>
        <taxon>Rhabditina</taxon>
        <taxon>Rhabditomorpha</taxon>
        <taxon>Strongyloidea</taxon>
        <taxon>Trichostrongylidae</taxon>
        <taxon>Haemonchus</taxon>
    </lineage>
</organism>
<evidence type="ECO:0000313" key="2">
    <source>
        <dbReference type="WBParaSite" id="HCON_00170270-00001"/>
    </source>
</evidence>
<protein>
    <submittedName>
        <fullName evidence="2">ResIII domain-containing protein</fullName>
    </submittedName>
</protein>
<evidence type="ECO:0000313" key="1">
    <source>
        <dbReference type="Proteomes" id="UP000025227"/>
    </source>
</evidence>
<keyword evidence="1" id="KW-1185">Reference proteome</keyword>
<dbReference type="Proteomes" id="UP000025227">
    <property type="component" value="Unplaced"/>
</dbReference>
<dbReference type="OrthoDB" id="10471322at2759"/>
<accession>A0A7I4Z3J7</accession>
<dbReference type="AlphaFoldDB" id="A0A7I4Z3J7"/>